<gene>
    <name evidence="2" type="ordered locus">amb3646</name>
</gene>
<sequence>MTRKAARNAADYPLPMPIGLSRKAVYEIGNDAADLFGMGSSGMPPDEALEQLEEIVARLGGDIIRLGFAELTAQEMRVGSIEIHSEEEFDIYLLDEVGMGPIAARETLAHELGHYILHHPLSDDGTLRANHMGEGPSQQAENEATWFAEALLLPDAALRDAAQKTNAAKVLARIFCVSEATVRNRARALDVKVS</sequence>
<evidence type="ECO:0000313" key="2">
    <source>
        <dbReference type="EMBL" id="BAE52450.1"/>
    </source>
</evidence>
<dbReference type="Pfam" id="PF06114">
    <property type="entry name" value="Peptidase_M78"/>
    <property type="match status" value="1"/>
</dbReference>
<dbReference type="EMBL" id="AP007255">
    <property type="protein sequence ID" value="BAE52450.1"/>
    <property type="molecule type" value="Genomic_DNA"/>
</dbReference>
<evidence type="ECO:0000313" key="3">
    <source>
        <dbReference type="Proteomes" id="UP000007058"/>
    </source>
</evidence>
<organism evidence="2 3">
    <name type="scientific">Paramagnetospirillum magneticum (strain ATCC 700264 / AMB-1)</name>
    <name type="common">Magnetospirillum magneticum</name>
    <dbReference type="NCBI Taxonomy" id="342108"/>
    <lineage>
        <taxon>Bacteria</taxon>
        <taxon>Pseudomonadati</taxon>
        <taxon>Pseudomonadota</taxon>
        <taxon>Alphaproteobacteria</taxon>
        <taxon>Rhodospirillales</taxon>
        <taxon>Magnetospirillaceae</taxon>
        <taxon>Paramagnetospirillum</taxon>
    </lineage>
</organism>
<dbReference type="KEGG" id="mag:amb3646"/>
<accession>Q2W125</accession>
<proteinExistence type="predicted"/>
<reference evidence="2 3" key="1">
    <citation type="journal article" date="2005" name="DNA Res.">
        <title>Complete genome sequence of the facultative anaerobic magnetotactic bacterium Magnetospirillum sp. strain AMB-1.</title>
        <authorList>
            <person name="Matsunaga T."/>
            <person name="Okamura Y."/>
            <person name="Fukuda Y."/>
            <person name="Wahyudi A.T."/>
            <person name="Murase Y."/>
            <person name="Takeyama H."/>
        </authorList>
    </citation>
    <scope>NUCLEOTIDE SEQUENCE [LARGE SCALE GENOMIC DNA]</scope>
    <source>
        <strain evidence="3">ATCC 700264 / AMB-1</strain>
    </source>
</reference>
<feature type="domain" description="IrrE N-terminal-like" evidence="1">
    <location>
        <begin position="104"/>
        <end position="186"/>
    </location>
</feature>
<dbReference type="AlphaFoldDB" id="Q2W125"/>
<dbReference type="HOGENOM" id="CLU_084682_2_1_5"/>
<dbReference type="InterPro" id="IPR010359">
    <property type="entry name" value="IrrE_HExxH"/>
</dbReference>
<evidence type="ECO:0000259" key="1">
    <source>
        <dbReference type="Pfam" id="PF06114"/>
    </source>
</evidence>
<dbReference type="Proteomes" id="UP000007058">
    <property type="component" value="Chromosome"/>
</dbReference>
<dbReference type="STRING" id="342108.amb3646"/>
<keyword evidence="3" id="KW-1185">Reference proteome</keyword>
<name>Q2W125_PARM1</name>
<dbReference type="Gene3D" id="1.10.10.2910">
    <property type="match status" value="1"/>
</dbReference>
<protein>
    <recommendedName>
        <fullName evidence="1">IrrE N-terminal-like domain-containing protein</fullName>
    </recommendedName>
</protein>